<dbReference type="SUPFAM" id="SSF53335">
    <property type="entry name" value="S-adenosyl-L-methionine-dependent methyltransferases"/>
    <property type="match status" value="1"/>
</dbReference>
<proteinExistence type="predicted"/>
<reference evidence="3 4" key="1">
    <citation type="submission" date="2021-04" db="EMBL/GenBank/DDBJ databases">
        <authorList>
            <consortium name="Wellcome Sanger Institute Data Sharing"/>
        </authorList>
    </citation>
    <scope>NUCLEOTIDE SEQUENCE [LARGE SCALE GENOMIC DNA]</scope>
</reference>
<organism evidence="3 4">
    <name type="scientific">Anabas testudineus</name>
    <name type="common">Climbing perch</name>
    <name type="synonym">Anthias testudineus</name>
    <dbReference type="NCBI Taxonomy" id="64144"/>
    <lineage>
        <taxon>Eukaryota</taxon>
        <taxon>Metazoa</taxon>
        <taxon>Chordata</taxon>
        <taxon>Craniata</taxon>
        <taxon>Vertebrata</taxon>
        <taxon>Euteleostomi</taxon>
        <taxon>Actinopterygii</taxon>
        <taxon>Neopterygii</taxon>
        <taxon>Teleostei</taxon>
        <taxon>Neoteleostei</taxon>
        <taxon>Acanthomorphata</taxon>
        <taxon>Anabantaria</taxon>
        <taxon>Anabantiformes</taxon>
        <taxon>Anabantoidei</taxon>
        <taxon>Anabantidae</taxon>
        <taxon>Anabas</taxon>
    </lineage>
</organism>
<keyword evidence="1" id="KW-0808">Transferase</keyword>
<dbReference type="GO" id="GO:0008168">
    <property type="term" value="F:methyltransferase activity"/>
    <property type="evidence" value="ECO:0007669"/>
    <property type="project" value="UniProtKB-KW"/>
</dbReference>
<dbReference type="GeneTree" id="ENSGT00940000156596"/>
<dbReference type="AlphaFoldDB" id="A0AAQ6IJV7"/>
<protein>
    <submittedName>
        <fullName evidence="3">Methyltransferase 21C, AARS1 lysine a</fullName>
    </submittedName>
</protein>
<keyword evidence="4" id="KW-1185">Reference proteome</keyword>
<evidence type="ECO:0000256" key="1">
    <source>
        <dbReference type="ARBA" id="ARBA00022603"/>
    </source>
</evidence>
<reference evidence="3" key="2">
    <citation type="submission" date="2025-08" db="UniProtKB">
        <authorList>
            <consortium name="Ensembl"/>
        </authorList>
    </citation>
    <scope>IDENTIFICATION</scope>
</reference>
<dbReference type="Gene3D" id="3.40.50.150">
    <property type="entry name" value="Vaccinia Virus protein VP39"/>
    <property type="match status" value="1"/>
</dbReference>
<dbReference type="InterPro" id="IPR029063">
    <property type="entry name" value="SAM-dependent_MTases_sf"/>
</dbReference>
<keyword evidence="2" id="KW-0949">S-adenosyl-L-methionine</keyword>
<evidence type="ECO:0000313" key="4">
    <source>
        <dbReference type="Proteomes" id="UP000265040"/>
    </source>
</evidence>
<evidence type="ECO:0000256" key="2">
    <source>
        <dbReference type="ARBA" id="ARBA00022691"/>
    </source>
</evidence>
<dbReference type="GO" id="GO:0032259">
    <property type="term" value="P:methylation"/>
    <property type="evidence" value="ECO:0007669"/>
    <property type="project" value="UniProtKB-KW"/>
</dbReference>
<dbReference type="PANTHER" id="PTHR14614:SF13">
    <property type="entry name" value="PROTEIN-LYSINE METHYLTRANSFERASE METTL21C"/>
    <property type="match status" value="1"/>
</dbReference>
<sequence>MVETKHVQIQIGLKYIDIKYIDILESYALALCHYLDTHHEQLNLVDKAVLEIGAGTGLVSVVAALLGAWVTSTDLPDVLNTLRVNLSRNTRGHSRHTPQAAALSWGCGLETTYPSSVYRYDYVLATDVVYHHDFLDELLVTMKHFCQPGTTLIWANKVRFESDLTFTENFKKAFHTSLLYEDGDERKVERCHSSFVCL</sequence>
<accession>A0AAQ6IJV7</accession>
<dbReference type="Pfam" id="PF10294">
    <property type="entry name" value="Methyltransf_16"/>
    <property type="match status" value="1"/>
</dbReference>
<dbReference type="PANTHER" id="PTHR14614">
    <property type="entry name" value="HEPATOCELLULAR CARCINOMA-ASSOCIATED ANTIGEN"/>
    <property type="match status" value="1"/>
</dbReference>
<reference evidence="3" key="3">
    <citation type="submission" date="2025-09" db="UniProtKB">
        <authorList>
            <consortium name="Ensembl"/>
        </authorList>
    </citation>
    <scope>IDENTIFICATION</scope>
</reference>
<name>A0AAQ6IJV7_ANATE</name>
<dbReference type="InterPro" id="IPR019410">
    <property type="entry name" value="Methyltransf_16"/>
</dbReference>
<dbReference type="Ensembl" id="ENSATET00000074051.1">
    <property type="protein sequence ID" value="ENSATEP00000073823.1"/>
    <property type="gene ID" value="ENSATEG00000012785.3"/>
</dbReference>
<evidence type="ECO:0000313" key="3">
    <source>
        <dbReference type="Ensembl" id="ENSATEP00000073823.1"/>
    </source>
</evidence>
<keyword evidence="1" id="KW-0489">Methyltransferase</keyword>
<dbReference type="Proteomes" id="UP000265040">
    <property type="component" value="Chromosome 3"/>
</dbReference>